<evidence type="ECO:0000256" key="4">
    <source>
        <dbReference type="ARBA" id="ARBA00023136"/>
    </source>
</evidence>
<evidence type="ECO:0000256" key="3">
    <source>
        <dbReference type="ARBA" id="ARBA00022989"/>
    </source>
</evidence>
<feature type="transmembrane region" description="Helical" evidence="6">
    <location>
        <begin position="220"/>
        <end position="238"/>
    </location>
</feature>
<evidence type="ECO:0000256" key="1">
    <source>
        <dbReference type="ARBA" id="ARBA00004141"/>
    </source>
</evidence>
<dbReference type="InterPro" id="IPR049326">
    <property type="entry name" value="Rhodopsin_dom_fungi"/>
</dbReference>
<evidence type="ECO:0000256" key="2">
    <source>
        <dbReference type="ARBA" id="ARBA00022692"/>
    </source>
</evidence>
<evidence type="ECO:0000256" key="6">
    <source>
        <dbReference type="SAM" id="Phobius"/>
    </source>
</evidence>
<feature type="transmembrane region" description="Helical" evidence="6">
    <location>
        <begin position="110"/>
        <end position="132"/>
    </location>
</feature>
<evidence type="ECO:0000313" key="9">
    <source>
        <dbReference type="Proteomes" id="UP000235786"/>
    </source>
</evidence>
<dbReference type="EMBL" id="KZ613942">
    <property type="protein sequence ID" value="PMD43056.1"/>
    <property type="molecule type" value="Genomic_DNA"/>
</dbReference>
<sequence length="348" mass="39055">MSNPYPPVSPEMLPFLPHNDAGRPLLISAWTLTAVATVFLGLRLYCKFLGNRRLYWDDFALIGAWVALIIDDALATDLVKEFGFGKHSWDLPPAIQLNLDKFVLVLELRATFTIIAIAWTKTAFAITLLRLTGGWTKRFVWFIIISMNIALGISGLLRWVGCTPVRKSWTPSVPGTCLPQRVSLNADIFSGAYSACMDLTLAMLPWKVIWKLQMRRAEKIGIAVAMSMGVFAGGVAIVKTIKLPNLASPDLYNATQLFIWDITEASVTMMAACIPILRILLREVRASTRRYYITDEQNSTELQSRKNTAETRTSRATFSKQDFSRGGSFQELKMDFGIEKSLFPSWSR</sequence>
<feature type="transmembrane region" description="Helical" evidence="6">
    <location>
        <begin position="54"/>
        <end position="70"/>
    </location>
</feature>
<proteinExistence type="inferred from homology"/>
<dbReference type="GO" id="GO:0016020">
    <property type="term" value="C:membrane"/>
    <property type="evidence" value="ECO:0007669"/>
    <property type="project" value="UniProtKB-SubCell"/>
</dbReference>
<dbReference type="Pfam" id="PF20684">
    <property type="entry name" value="Fung_rhodopsin"/>
    <property type="match status" value="1"/>
</dbReference>
<dbReference type="PANTHER" id="PTHR33048:SF42">
    <property type="entry name" value="INTEGRAL MEMBRANE PROTEIN"/>
    <property type="match status" value="1"/>
</dbReference>
<dbReference type="InterPro" id="IPR052337">
    <property type="entry name" value="SAT4-like"/>
</dbReference>
<keyword evidence="4 6" id="KW-0472">Membrane</keyword>
<feature type="transmembrane region" description="Helical" evidence="6">
    <location>
        <begin position="258"/>
        <end position="281"/>
    </location>
</feature>
<keyword evidence="9" id="KW-1185">Reference proteome</keyword>
<dbReference type="PANTHER" id="PTHR33048">
    <property type="entry name" value="PTH11-LIKE INTEGRAL MEMBRANE PROTEIN (AFU_ORTHOLOGUE AFUA_5G11245)"/>
    <property type="match status" value="1"/>
</dbReference>
<dbReference type="OrthoDB" id="5417887at2759"/>
<gene>
    <name evidence="8" type="ORF">L207DRAFT_526269</name>
</gene>
<dbReference type="STRING" id="1149755.A0A2J6RX13"/>
<dbReference type="Proteomes" id="UP000235786">
    <property type="component" value="Unassembled WGS sequence"/>
</dbReference>
<organism evidence="8 9">
    <name type="scientific">Hyaloscypha variabilis (strain UAMH 11265 / GT02V1 / F)</name>
    <name type="common">Meliniomyces variabilis</name>
    <dbReference type="NCBI Taxonomy" id="1149755"/>
    <lineage>
        <taxon>Eukaryota</taxon>
        <taxon>Fungi</taxon>
        <taxon>Dikarya</taxon>
        <taxon>Ascomycota</taxon>
        <taxon>Pezizomycotina</taxon>
        <taxon>Leotiomycetes</taxon>
        <taxon>Helotiales</taxon>
        <taxon>Hyaloscyphaceae</taxon>
        <taxon>Hyaloscypha</taxon>
        <taxon>Hyaloscypha variabilis</taxon>
    </lineage>
</organism>
<keyword evidence="3 6" id="KW-1133">Transmembrane helix</keyword>
<feature type="transmembrane region" description="Helical" evidence="6">
    <location>
        <begin position="188"/>
        <end position="208"/>
    </location>
</feature>
<evidence type="ECO:0000313" key="8">
    <source>
        <dbReference type="EMBL" id="PMD43056.1"/>
    </source>
</evidence>
<protein>
    <recommendedName>
        <fullName evidence="7">Rhodopsin domain-containing protein</fullName>
    </recommendedName>
</protein>
<name>A0A2J6RX13_HYAVF</name>
<accession>A0A2J6RX13</accession>
<comment type="similarity">
    <text evidence="5">Belongs to the SAT4 family.</text>
</comment>
<keyword evidence="2 6" id="KW-0812">Transmembrane</keyword>
<feature type="transmembrane region" description="Helical" evidence="6">
    <location>
        <begin position="25"/>
        <end position="42"/>
    </location>
</feature>
<comment type="subcellular location">
    <subcellularLocation>
        <location evidence="1">Membrane</location>
        <topology evidence="1">Multi-pass membrane protein</topology>
    </subcellularLocation>
</comment>
<evidence type="ECO:0000259" key="7">
    <source>
        <dbReference type="Pfam" id="PF20684"/>
    </source>
</evidence>
<reference evidence="8 9" key="1">
    <citation type="submission" date="2016-04" db="EMBL/GenBank/DDBJ databases">
        <title>A degradative enzymes factory behind the ericoid mycorrhizal symbiosis.</title>
        <authorList>
            <consortium name="DOE Joint Genome Institute"/>
            <person name="Martino E."/>
            <person name="Morin E."/>
            <person name="Grelet G."/>
            <person name="Kuo A."/>
            <person name="Kohler A."/>
            <person name="Daghino S."/>
            <person name="Barry K."/>
            <person name="Choi C."/>
            <person name="Cichocki N."/>
            <person name="Clum A."/>
            <person name="Copeland A."/>
            <person name="Hainaut M."/>
            <person name="Haridas S."/>
            <person name="Labutti K."/>
            <person name="Lindquist E."/>
            <person name="Lipzen A."/>
            <person name="Khouja H.-R."/>
            <person name="Murat C."/>
            <person name="Ohm R."/>
            <person name="Olson A."/>
            <person name="Spatafora J."/>
            <person name="Veneault-Fourrey C."/>
            <person name="Henrissat B."/>
            <person name="Grigoriev I."/>
            <person name="Martin F."/>
            <person name="Perotto S."/>
        </authorList>
    </citation>
    <scope>NUCLEOTIDE SEQUENCE [LARGE SCALE GENOMIC DNA]</scope>
    <source>
        <strain evidence="8 9">F</strain>
    </source>
</reference>
<dbReference type="AlphaFoldDB" id="A0A2J6RX13"/>
<feature type="transmembrane region" description="Helical" evidence="6">
    <location>
        <begin position="139"/>
        <end position="160"/>
    </location>
</feature>
<evidence type="ECO:0000256" key="5">
    <source>
        <dbReference type="ARBA" id="ARBA00038359"/>
    </source>
</evidence>
<feature type="domain" description="Rhodopsin" evidence="7">
    <location>
        <begin position="42"/>
        <end position="282"/>
    </location>
</feature>